<evidence type="ECO:0000256" key="8">
    <source>
        <dbReference type="ARBA" id="ARBA00023065"/>
    </source>
</evidence>
<evidence type="ECO:0000259" key="10">
    <source>
        <dbReference type="PROSITE" id="PS50893"/>
    </source>
</evidence>
<dbReference type="PANTHER" id="PTHR42771:SF2">
    <property type="entry name" value="IRON(3+)-HYDROXAMATE IMPORT ATP-BINDING PROTEIN FHUC"/>
    <property type="match status" value="1"/>
</dbReference>
<dbReference type="InterPro" id="IPR003439">
    <property type="entry name" value="ABC_transporter-like_ATP-bd"/>
</dbReference>
<comment type="subcellular location">
    <subcellularLocation>
        <location evidence="1">Cell membrane</location>
        <topology evidence="1">Peripheral membrane protein</topology>
    </subcellularLocation>
</comment>
<keyword evidence="8" id="KW-0406">Ion transport</keyword>
<keyword evidence="12" id="KW-1185">Reference proteome</keyword>
<evidence type="ECO:0000256" key="7">
    <source>
        <dbReference type="ARBA" id="ARBA00023004"/>
    </source>
</evidence>
<keyword evidence="4" id="KW-0410">Iron transport</keyword>
<dbReference type="eggNOG" id="COG1120">
    <property type="taxonomic scope" value="Bacteria"/>
</dbReference>
<evidence type="ECO:0000313" key="11">
    <source>
        <dbReference type="EMBL" id="KEO72968.1"/>
    </source>
</evidence>
<evidence type="ECO:0000256" key="2">
    <source>
        <dbReference type="ARBA" id="ARBA00022448"/>
    </source>
</evidence>
<dbReference type="InterPro" id="IPR051535">
    <property type="entry name" value="Siderophore_ABC-ATPase"/>
</dbReference>
<keyword evidence="3" id="KW-1003">Cell membrane</keyword>
<dbReference type="InterPro" id="IPR027417">
    <property type="entry name" value="P-loop_NTPase"/>
</dbReference>
<evidence type="ECO:0000256" key="1">
    <source>
        <dbReference type="ARBA" id="ARBA00004202"/>
    </source>
</evidence>
<dbReference type="AlphaFoldDB" id="A0A074KZB8"/>
<dbReference type="Gene3D" id="3.40.50.300">
    <property type="entry name" value="P-loop containing nucleotide triphosphate hydrolases"/>
    <property type="match status" value="1"/>
</dbReference>
<accession>A0A074KZB8</accession>
<evidence type="ECO:0000313" key="12">
    <source>
        <dbReference type="Proteomes" id="UP000027821"/>
    </source>
</evidence>
<dbReference type="SMART" id="SM00382">
    <property type="entry name" value="AAA"/>
    <property type="match status" value="1"/>
</dbReference>
<keyword evidence="5" id="KW-0547">Nucleotide-binding</keyword>
<dbReference type="EMBL" id="JMIH01000023">
    <property type="protein sequence ID" value="KEO72968.1"/>
    <property type="molecule type" value="Genomic_DNA"/>
</dbReference>
<dbReference type="PANTHER" id="PTHR42771">
    <property type="entry name" value="IRON(3+)-HYDROXAMATE IMPORT ATP-BINDING PROTEIN FHUC"/>
    <property type="match status" value="1"/>
</dbReference>
<comment type="caution">
    <text evidence="11">The sequence shown here is derived from an EMBL/GenBank/DDBJ whole genome shotgun (WGS) entry which is preliminary data.</text>
</comment>
<name>A0A074KZB8_9BACT</name>
<evidence type="ECO:0000256" key="9">
    <source>
        <dbReference type="ARBA" id="ARBA00023136"/>
    </source>
</evidence>
<dbReference type="STRING" id="1048983.EL17_15225"/>
<dbReference type="CDD" id="cd03214">
    <property type="entry name" value="ABC_Iron-Siderophores_B12_Hemin"/>
    <property type="match status" value="1"/>
</dbReference>
<dbReference type="GO" id="GO:0016887">
    <property type="term" value="F:ATP hydrolysis activity"/>
    <property type="evidence" value="ECO:0007669"/>
    <property type="project" value="InterPro"/>
</dbReference>
<dbReference type="PROSITE" id="PS50893">
    <property type="entry name" value="ABC_TRANSPORTER_2"/>
    <property type="match status" value="1"/>
</dbReference>
<dbReference type="Pfam" id="PF00005">
    <property type="entry name" value="ABC_tran"/>
    <property type="match status" value="1"/>
</dbReference>
<keyword evidence="7" id="KW-0408">Iron</keyword>
<protein>
    <recommendedName>
        <fullName evidence="10">ABC transporter domain-containing protein</fullName>
    </recommendedName>
</protein>
<dbReference type="GO" id="GO:0006826">
    <property type="term" value="P:iron ion transport"/>
    <property type="evidence" value="ECO:0007669"/>
    <property type="project" value="UniProtKB-KW"/>
</dbReference>
<reference evidence="11 12" key="1">
    <citation type="submission" date="2014-04" db="EMBL/GenBank/DDBJ databases">
        <title>Characterization and application of a salt tolerant electro-active bacterium.</title>
        <authorList>
            <person name="Yang L."/>
            <person name="Wei S."/>
            <person name="Tay Q.X.M."/>
        </authorList>
    </citation>
    <scope>NUCLEOTIDE SEQUENCE [LARGE SCALE GENOMIC DNA]</scope>
    <source>
        <strain evidence="11 12">LY1</strain>
    </source>
</reference>
<dbReference type="GO" id="GO:0005524">
    <property type="term" value="F:ATP binding"/>
    <property type="evidence" value="ECO:0007669"/>
    <property type="project" value="UniProtKB-KW"/>
</dbReference>
<dbReference type="InterPro" id="IPR003593">
    <property type="entry name" value="AAA+_ATPase"/>
</dbReference>
<evidence type="ECO:0000256" key="4">
    <source>
        <dbReference type="ARBA" id="ARBA00022496"/>
    </source>
</evidence>
<evidence type="ECO:0000256" key="3">
    <source>
        <dbReference type="ARBA" id="ARBA00022475"/>
    </source>
</evidence>
<organism evidence="11 12">
    <name type="scientific">Anditalea andensis</name>
    <dbReference type="NCBI Taxonomy" id="1048983"/>
    <lineage>
        <taxon>Bacteria</taxon>
        <taxon>Pseudomonadati</taxon>
        <taxon>Bacteroidota</taxon>
        <taxon>Cytophagia</taxon>
        <taxon>Cytophagales</taxon>
        <taxon>Cytophagaceae</taxon>
        <taxon>Anditalea</taxon>
    </lineage>
</organism>
<evidence type="ECO:0000256" key="5">
    <source>
        <dbReference type="ARBA" id="ARBA00022741"/>
    </source>
</evidence>
<keyword evidence="2" id="KW-0813">Transport</keyword>
<feature type="domain" description="ABC transporter" evidence="10">
    <location>
        <begin position="6"/>
        <end position="247"/>
    </location>
</feature>
<dbReference type="GO" id="GO:0005886">
    <property type="term" value="C:plasma membrane"/>
    <property type="evidence" value="ECO:0007669"/>
    <property type="project" value="UniProtKB-SubCell"/>
</dbReference>
<dbReference type="SUPFAM" id="SSF52540">
    <property type="entry name" value="P-loop containing nucleoside triphosphate hydrolases"/>
    <property type="match status" value="1"/>
</dbReference>
<dbReference type="Proteomes" id="UP000027821">
    <property type="component" value="Unassembled WGS sequence"/>
</dbReference>
<sequence length="348" mass="38465">MQKPILKALDLSIGYKKGAKTEIKIAGPLRFEVLPGQLICLLGPNGAGKSTLIRTLAGLQHMLKGDVEIAGESILHLRPAEMARKLSMVLTEKIRSGNLNVYSLVALGRYPYTGWLGTLSTEDKKMISWAIEATQTAPFLHRKLDQLSDGEIQKVMLARALAQDTPLIILDEPTAHLDLPNRIELMRLLHQLARQTNKAILLSSHELDLALQAGDQVWLLDAEGNMKQGVPEDLVLNGSFEATFDKAGFHFDKATGTFSLHQSKGRPIYLTGEGAVAFWTRRALQREGYTVIKDNPPDDALELSVKENSHKWIIKHKDHNSEHQTIAAMLAALSIFPKTHAIGSNIKL</sequence>
<keyword evidence="6" id="KW-0067">ATP-binding</keyword>
<keyword evidence="9" id="KW-0472">Membrane</keyword>
<evidence type="ECO:0000256" key="6">
    <source>
        <dbReference type="ARBA" id="ARBA00022840"/>
    </source>
</evidence>
<proteinExistence type="predicted"/>
<gene>
    <name evidence="11" type="ORF">EL17_15225</name>
</gene>